<evidence type="ECO:0000256" key="4">
    <source>
        <dbReference type="ARBA" id="ARBA00023136"/>
    </source>
</evidence>
<dbReference type="Proteomes" id="UP000007266">
    <property type="component" value="Unassembled WGS sequence"/>
</dbReference>
<evidence type="ECO:0000313" key="8">
    <source>
        <dbReference type="Proteomes" id="UP000007266"/>
    </source>
</evidence>
<feature type="transmembrane region" description="Helical" evidence="5">
    <location>
        <begin position="44"/>
        <end position="69"/>
    </location>
</feature>
<feature type="transmembrane region" description="Helical" evidence="5">
    <location>
        <begin position="147"/>
        <end position="172"/>
    </location>
</feature>
<dbReference type="GO" id="GO:0005774">
    <property type="term" value="C:vacuolar membrane"/>
    <property type="evidence" value="ECO:0000318"/>
    <property type="project" value="GO_Central"/>
</dbReference>
<comment type="subcellular location">
    <subcellularLocation>
        <location evidence="1">Membrane</location>
        <topology evidence="1">Multi-pass membrane protein</topology>
    </subcellularLocation>
</comment>
<proteinExistence type="predicted"/>
<accession>A0A139W972</accession>
<feature type="domain" description="Amino acid transporter transmembrane" evidence="6">
    <location>
        <begin position="132"/>
        <end position="254"/>
    </location>
</feature>
<organism evidence="7 8">
    <name type="scientific">Tribolium castaneum</name>
    <name type="common">Red flour beetle</name>
    <dbReference type="NCBI Taxonomy" id="7070"/>
    <lineage>
        <taxon>Eukaryota</taxon>
        <taxon>Metazoa</taxon>
        <taxon>Ecdysozoa</taxon>
        <taxon>Arthropoda</taxon>
        <taxon>Hexapoda</taxon>
        <taxon>Insecta</taxon>
        <taxon>Pterygota</taxon>
        <taxon>Neoptera</taxon>
        <taxon>Endopterygota</taxon>
        <taxon>Coleoptera</taxon>
        <taxon>Polyphaga</taxon>
        <taxon>Cucujiformia</taxon>
        <taxon>Tenebrionidae</taxon>
        <taxon>Tenebrionidae incertae sedis</taxon>
        <taxon>Tribolium</taxon>
    </lineage>
</organism>
<gene>
    <name evidence="7" type="primary">AUGUSTUS-3.0.2_34996</name>
    <name evidence="7" type="ORF">TcasGA2_TC034996</name>
</gene>
<dbReference type="InterPro" id="IPR013057">
    <property type="entry name" value="AA_transpt_TM"/>
</dbReference>
<protein>
    <recommendedName>
        <fullName evidence="6">Amino acid transporter transmembrane domain-containing protein</fullName>
    </recommendedName>
</protein>
<dbReference type="Pfam" id="PF01490">
    <property type="entry name" value="Aa_trans"/>
    <property type="match status" value="2"/>
</dbReference>
<feature type="transmembrane region" description="Helical" evidence="5">
    <location>
        <begin position="265"/>
        <end position="294"/>
    </location>
</feature>
<feature type="transmembrane region" description="Helical" evidence="5">
    <location>
        <begin position="221"/>
        <end position="244"/>
    </location>
</feature>
<dbReference type="PANTHER" id="PTHR22950:SF349">
    <property type="entry name" value="AMINO ACID TRANSPORTER TRANSMEMBRANE DOMAIN-CONTAINING PROTEIN"/>
    <property type="match status" value="1"/>
</dbReference>
<sequence length="311" mass="34224">METQETTTRPFLVVHGANITGVKKPTSYIETLIHAIKAYVGSGIFAMGAALMNSGMLLGPLLLLVIALINLHCQHLLIKACVKIAEKEAVLVQPSFAETVQYTFEDKQETTRPFLVVRGANVTGVKKPTHYLETLTHAIKGNVGTGIFAMGAGFMNSGMLLGPLLLIFIGVVNLHCQHILINACIKITDKEPVPVLPSFAETVQYTFEDCDSQWLKKYSKAFGITTDVFLILAEYGFCVVYFIFVSRHLGEIVPLRMEMRNPDSFSTPFGVLNVAMVVVVALYLLVGVFSFWMWGDDVKGSAFLNLPQEEG</sequence>
<dbReference type="AlphaFoldDB" id="A0A139W972"/>
<dbReference type="STRING" id="7070.A0A139W972"/>
<name>A0A139W972_TRICA</name>
<evidence type="ECO:0000256" key="2">
    <source>
        <dbReference type="ARBA" id="ARBA00022692"/>
    </source>
</evidence>
<evidence type="ECO:0000256" key="3">
    <source>
        <dbReference type="ARBA" id="ARBA00022989"/>
    </source>
</evidence>
<evidence type="ECO:0000256" key="5">
    <source>
        <dbReference type="SAM" id="Phobius"/>
    </source>
</evidence>
<keyword evidence="2 5" id="KW-0812">Transmembrane</keyword>
<evidence type="ECO:0000313" key="7">
    <source>
        <dbReference type="EMBL" id="KXZ75844.1"/>
    </source>
</evidence>
<evidence type="ECO:0000256" key="1">
    <source>
        <dbReference type="ARBA" id="ARBA00004141"/>
    </source>
</evidence>
<dbReference type="GO" id="GO:0015179">
    <property type="term" value="F:L-amino acid transmembrane transporter activity"/>
    <property type="evidence" value="ECO:0000318"/>
    <property type="project" value="GO_Central"/>
</dbReference>
<keyword evidence="8" id="KW-1185">Reference proteome</keyword>
<evidence type="ECO:0000259" key="6">
    <source>
        <dbReference type="Pfam" id="PF01490"/>
    </source>
</evidence>
<reference evidence="7 8" key="1">
    <citation type="journal article" date="2008" name="Nature">
        <title>The genome of the model beetle and pest Tribolium castaneum.</title>
        <authorList>
            <consortium name="Tribolium Genome Sequencing Consortium"/>
            <person name="Richards S."/>
            <person name="Gibbs R.A."/>
            <person name="Weinstock G.M."/>
            <person name="Brown S.J."/>
            <person name="Denell R."/>
            <person name="Beeman R.W."/>
            <person name="Gibbs R."/>
            <person name="Beeman R.W."/>
            <person name="Brown S.J."/>
            <person name="Bucher G."/>
            <person name="Friedrich M."/>
            <person name="Grimmelikhuijzen C.J."/>
            <person name="Klingler M."/>
            <person name="Lorenzen M."/>
            <person name="Richards S."/>
            <person name="Roth S."/>
            <person name="Schroder R."/>
            <person name="Tautz D."/>
            <person name="Zdobnov E.M."/>
            <person name="Muzny D."/>
            <person name="Gibbs R.A."/>
            <person name="Weinstock G.M."/>
            <person name="Attaway T."/>
            <person name="Bell S."/>
            <person name="Buhay C.J."/>
            <person name="Chandrabose M.N."/>
            <person name="Chavez D."/>
            <person name="Clerk-Blankenburg K.P."/>
            <person name="Cree A."/>
            <person name="Dao M."/>
            <person name="Davis C."/>
            <person name="Chacko J."/>
            <person name="Dinh H."/>
            <person name="Dugan-Rocha S."/>
            <person name="Fowler G."/>
            <person name="Garner T.T."/>
            <person name="Garnes J."/>
            <person name="Gnirke A."/>
            <person name="Hawes A."/>
            <person name="Hernandez J."/>
            <person name="Hines S."/>
            <person name="Holder M."/>
            <person name="Hume J."/>
            <person name="Jhangiani S.N."/>
            <person name="Joshi V."/>
            <person name="Khan Z.M."/>
            <person name="Jackson L."/>
            <person name="Kovar C."/>
            <person name="Kowis A."/>
            <person name="Lee S."/>
            <person name="Lewis L.R."/>
            <person name="Margolis J."/>
            <person name="Morgan M."/>
            <person name="Nazareth L.V."/>
            <person name="Nguyen N."/>
            <person name="Okwuonu G."/>
            <person name="Parker D."/>
            <person name="Richards S."/>
            <person name="Ruiz S.J."/>
            <person name="Santibanez J."/>
            <person name="Savard J."/>
            <person name="Scherer S.E."/>
            <person name="Schneider B."/>
            <person name="Sodergren E."/>
            <person name="Tautz D."/>
            <person name="Vattahil S."/>
            <person name="Villasana D."/>
            <person name="White C.S."/>
            <person name="Wright R."/>
            <person name="Park Y."/>
            <person name="Beeman R.W."/>
            <person name="Lord J."/>
            <person name="Oppert B."/>
            <person name="Lorenzen M."/>
            <person name="Brown S."/>
            <person name="Wang L."/>
            <person name="Savard J."/>
            <person name="Tautz D."/>
            <person name="Richards S."/>
            <person name="Weinstock G."/>
            <person name="Gibbs R.A."/>
            <person name="Liu Y."/>
            <person name="Worley K."/>
            <person name="Weinstock G."/>
            <person name="Elsik C.G."/>
            <person name="Reese J.T."/>
            <person name="Elhaik E."/>
            <person name="Landan G."/>
            <person name="Graur D."/>
            <person name="Arensburger P."/>
            <person name="Atkinson P."/>
            <person name="Beeman R.W."/>
            <person name="Beidler J."/>
            <person name="Brown S.J."/>
            <person name="Demuth J.P."/>
            <person name="Drury D.W."/>
            <person name="Du Y.Z."/>
            <person name="Fujiwara H."/>
            <person name="Lorenzen M."/>
            <person name="Maselli V."/>
            <person name="Osanai M."/>
            <person name="Park Y."/>
            <person name="Robertson H.M."/>
            <person name="Tu Z."/>
            <person name="Wang J.J."/>
            <person name="Wang S."/>
            <person name="Richards S."/>
            <person name="Song H."/>
            <person name="Zhang L."/>
            <person name="Sodergren E."/>
            <person name="Werner D."/>
            <person name="Stanke M."/>
            <person name="Morgenstern B."/>
            <person name="Solovyev V."/>
            <person name="Kosarev P."/>
            <person name="Brown G."/>
            <person name="Chen H.C."/>
            <person name="Ermolaeva O."/>
            <person name="Hlavina W."/>
            <person name="Kapustin Y."/>
            <person name="Kiryutin B."/>
            <person name="Kitts P."/>
            <person name="Maglott D."/>
            <person name="Pruitt K."/>
            <person name="Sapojnikov V."/>
            <person name="Souvorov A."/>
            <person name="Mackey A.J."/>
            <person name="Waterhouse R.M."/>
            <person name="Wyder S."/>
            <person name="Zdobnov E.M."/>
            <person name="Zdobnov E.M."/>
            <person name="Wyder S."/>
            <person name="Kriventseva E.V."/>
            <person name="Kadowaki T."/>
            <person name="Bork P."/>
            <person name="Aranda M."/>
            <person name="Bao R."/>
            <person name="Beermann A."/>
            <person name="Berns N."/>
            <person name="Bolognesi R."/>
            <person name="Bonneton F."/>
            <person name="Bopp D."/>
            <person name="Brown S.J."/>
            <person name="Bucher G."/>
            <person name="Butts T."/>
            <person name="Chaumot A."/>
            <person name="Denell R.E."/>
            <person name="Ferrier D.E."/>
            <person name="Friedrich M."/>
            <person name="Gordon C.M."/>
            <person name="Jindra M."/>
            <person name="Klingler M."/>
            <person name="Lan Q."/>
            <person name="Lattorff H.M."/>
            <person name="Laudet V."/>
            <person name="von Levetsow C."/>
            <person name="Liu Z."/>
            <person name="Lutz R."/>
            <person name="Lynch J.A."/>
            <person name="da Fonseca R.N."/>
            <person name="Posnien N."/>
            <person name="Reuter R."/>
            <person name="Roth S."/>
            <person name="Savard J."/>
            <person name="Schinko J.B."/>
            <person name="Schmitt C."/>
            <person name="Schoppmeier M."/>
            <person name="Schroder R."/>
            <person name="Shippy T.D."/>
            <person name="Simonnet F."/>
            <person name="Marques-Souza H."/>
            <person name="Tautz D."/>
            <person name="Tomoyasu Y."/>
            <person name="Trauner J."/>
            <person name="Van der Zee M."/>
            <person name="Vervoort M."/>
            <person name="Wittkopp N."/>
            <person name="Wimmer E.A."/>
            <person name="Yang X."/>
            <person name="Jones A.K."/>
            <person name="Sattelle D.B."/>
            <person name="Ebert P.R."/>
            <person name="Nelson D."/>
            <person name="Scott J.G."/>
            <person name="Beeman R.W."/>
            <person name="Muthukrishnan S."/>
            <person name="Kramer K.J."/>
            <person name="Arakane Y."/>
            <person name="Beeman R.W."/>
            <person name="Zhu Q."/>
            <person name="Hogenkamp D."/>
            <person name="Dixit R."/>
            <person name="Oppert B."/>
            <person name="Jiang H."/>
            <person name="Zou Z."/>
            <person name="Marshall J."/>
            <person name="Elpidina E."/>
            <person name="Vinokurov K."/>
            <person name="Oppert C."/>
            <person name="Zou Z."/>
            <person name="Evans J."/>
            <person name="Lu Z."/>
            <person name="Zhao P."/>
            <person name="Sumathipala N."/>
            <person name="Altincicek B."/>
            <person name="Vilcinskas A."/>
            <person name="Williams M."/>
            <person name="Hultmark D."/>
            <person name="Hetru C."/>
            <person name="Jiang H."/>
            <person name="Grimmelikhuijzen C.J."/>
            <person name="Hauser F."/>
            <person name="Cazzamali G."/>
            <person name="Williamson M."/>
            <person name="Park Y."/>
            <person name="Li B."/>
            <person name="Tanaka Y."/>
            <person name="Predel R."/>
            <person name="Neupert S."/>
            <person name="Schachtner J."/>
            <person name="Verleyen P."/>
            <person name="Raible F."/>
            <person name="Bork P."/>
            <person name="Friedrich M."/>
            <person name="Walden K.K."/>
            <person name="Robertson H.M."/>
            <person name="Angeli S."/>
            <person name="Foret S."/>
            <person name="Bucher G."/>
            <person name="Schuetz S."/>
            <person name="Maleszka R."/>
            <person name="Wimmer E.A."/>
            <person name="Beeman R.W."/>
            <person name="Lorenzen M."/>
            <person name="Tomoyasu Y."/>
            <person name="Miller S.C."/>
            <person name="Grossmann D."/>
            <person name="Bucher G."/>
        </authorList>
    </citation>
    <scope>NUCLEOTIDE SEQUENCE [LARGE SCALE GENOMIC DNA]</scope>
    <source>
        <strain evidence="7 8">Georgia GA2</strain>
    </source>
</reference>
<feature type="domain" description="Amino acid transporter transmembrane" evidence="6">
    <location>
        <begin position="25"/>
        <end position="88"/>
    </location>
</feature>
<dbReference type="GO" id="GO:0003333">
    <property type="term" value="P:amino acid transmembrane transport"/>
    <property type="evidence" value="ECO:0000318"/>
    <property type="project" value="GO_Central"/>
</dbReference>
<dbReference type="eggNOG" id="KOG1304">
    <property type="taxonomic scope" value="Eukaryota"/>
</dbReference>
<keyword evidence="4 5" id="KW-0472">Membrane</keyword>
<dbReference type="InParanoid" id="A0A139W972"/>
<keyword evidence="3 5" id="KW-1133">Transmembrane helix</keyword>
<reference evidence="7 8" key="2">
    <citation type="journal article" date="2010" name="Nucleic Acids Res.">
        <title>BeetleBase in 2010: revisions to provide comprehensive genomic information for Tribolium castaneum.</title>
        <authorList>
            <person name="Kim H.S."/>
            <person name="Murphy T."/>
            <person name="Xia J."/>
            <person name="Caragea D."/>
            <person name="Park Y."/>
            <person name="Beeman R.W."/>
            <person name="Lorenzen M.D."/>
            <person name="Butcher S."/>
            <person name="Manak J.R."/>
            <person name="Brown S.J."/>
        </authorList>
    </citation>
    <scope>NUCLEOTIDE SEQUENCE [LARGE SCALE GENOMIC DNA]</scope>
    <source>
        <strain evidence="7 8">Georgia GA2</strain>
    </source>
</reference>
<dbReference type="EMBL" id="KQ972625">
    <property type="protein sequence ID" value="KXZ75844.1"/>
    <property type="molecule type" value="Genomic_DNA"/>
</dbReference>
<dbReference type="PANTHER" id="PTHR22950">
    <property type="entry name" value="AMINO ACID TRANSPORTER"/>
    <property type="match status" value="1"/>
</dbReference>